<dbReference type="CDD" id="cd06225">
    <property type="entry name" value="HAMP"/>
    <property type="match status" value="1"/>
</dbReference>
<dbReference type="GO" id="GO:0007165">
    <property type="term" value="P:signal transduction"/>
    <property type="evidence" value="ECO:0007669"/>
    <property type="project" value="InterPro"/>
</dbReference>
<evidence type="ECO:0000259" key="2">
    <source>
        <dbReference type="PROSITE" id="PS50885"/>
    </source>
</evidence>
<evidence type="ECO:0000313" key="3">
    <source>
        <dbReference type="EMBL" id="EQD39922.1"/>
    </source>
</evidence>
<keyword evidence="1" id="KW-0472">Membrane</keyword>
<dbReference type="EMBL" id="AUZY01010087">
    <property type="protein sequence ID" value="EQD39922.1"/>
    <property type="molecule type" value="Genomic_DNA"/>
</dbReference>
<dbReference type="Gene3D" id="6.10.340.10">
    <property type="match status" value="1"/>
</dbReference>
<keyword evidence="3" id="KW-0808">Transferase</keyword>
<sequence>MVLSIPLTDTLGTIHRLEIAEILVSLGVIIAMSLLGAFSIRLGLSPLERMRAGARAITAGDTSARVEESGPAEVRTLGG</sequence>
<gene>
    <name evidence="3" type="ORF">B1B_15167</name>
</gene>
<reference evidence="3" key="2">
    <citation type="journal article" date="2014" name="ISME J.">
        <title>Microbial stratification in low pH oxic and suboxic macroscopic growths along an acid mine drainage.</title>
        <authorList>
            <person name="Mendez-Garcia C."/>
            <person name="Mesa V."/>
            <person name="Sprenger R.R."/>
            <person name="Richter M."/>
            <person name="Diez M.S."/>
            <person name="Solano J."/>
            <person name="Bargiela R."/>
            <person name="Golyshina O.V."/>
            <person name="Manteca A."/>
            <person name="Ramos J.L."/>
            <person name="Gallego J.R."/>
            <person name="Llorente I."/>
            <person name="Martins Dos Santos V.A."/>
            <person name="Jensen O.N."/>
            <person name="Pelaez A.I."/>
            <person name="Sanchez J."/>
            <person name="Ferrer M."/>
        </authorList>
    </citation>
    <scope>NUCLEOTIDE SEQUENCE</scope>
</reference>
<keyword evidence="1" id="KW-1133">Transmembrane helix</keyword>
<protein>
    <submittedName>
        <fullName evidence="3">Histidine kinase</fullName>
    </submittedName>
</protein>
<comment type="caution">
    <text evidence="3">The sequence shown here is derived from an EMBL/GenBank/DDBJ whole genome shotgun (WGS) entry which is preliminary data.</text>
</comment>
<feature type="transmembrane region" description="Helical" evidence="1">
    <location>
        <begin position="22"/>
        <end position="44"/>
    </location>
</feature>
<evidence type="ECO:0000256" key="1">
    <source>
        <dbReference type="SAM" id="Phobius"/>
    </source>
</evidence>
<reference evidence="3" key="1">
    <citation type="submission" date="2013-08" db="EMBL/GenBank/DDBJ databases">
        <authorList>
            <person name="Mendez C."/>
            <person name="Richter M."/>
            <person name="Ferrer M."/>
            <person name="Sanchez J."/>
        </authorList>
    </citation>
    <scope>NUCLEOTIDE SEQUENCE</scope>
</reference>
<proteinExistence type="predicted"/>
<name>T0Z716_9ZZZZ</name>
<keyword evidence="1" id="KW-0812">Transmembrane</keyword>
<dbReference type="Pfam" id="PF00672">
    <property type="entry name" value="HAMP"/>
    <property type="match status" value="1"/>
</dbReference>
<keyword evidence="3" id="KW-0418">Kinase</keyword>
<dbReference type="PROSITE" id="PS50885">
    <property type="entry name" value="HAMP"/>
    <property type="match status" value="1"/>
</dbReference>
<feature type="domain" description="HAMP" evidence="2">
    <location>
        <begin position="41"/>
        <end position="78"/>
    </location>
</feature>
<dbReference type="AlphaFoldDB" id="T0Z716"/>
<dbReference type="InterPro" id="IPR003660">
    <property type="entry name" value="HAMP_dom"/>
</dbReference>
<accession>T0Z716</accession>
<dbReference type="GO" id="GO:0016020">
    <property type="term" value="C:membrane"/>
    <property type="evidence" value="ECO:0007669"/>
    <property type="project" value="InterPro"/>
</dbReference>
<organism evidence="3">
    <name type="scientific">mine drainage metagenome</name>
    <dbReference type="NCBI Taxonomy" id="410659"/>
    <lineage>
        <taxon>unclassified sequences</taxon>
        <taxon>metagenomes</taxon>
        <taxon>ecological metagenomes</taxon>
    </lineage>
</organism>
<dbReference type="GO" id="GO:0016301">
    <property type="term" value="F:kinase activity"/>
    <property type="evidence" value="ECO:0007669"/>
    <property type="project" value="UniProtKB-KW"/>
</dbReference>
<feature type="non-terminal residue" evidence="3">
    <location>
        <position position="79"/>
    </location>
</feature>